<proteinExistence type="predicted"/>
<dbReference type="AlphaFoldDB" id="A0A5N7CCW3"/>
<name>A0A5N7CCW3_PETAA</name>
<evidence type="ECO:0000256" key="1">
    <source>
        <dbReference type="SAM" id="SignalP"/>
    </source>
</evidence>
<protein>
    <recommendedName>
        <fullName evidence="3">Secreted protein</fullName>
    </recommendedName>
</protein>
<sequence>MRGTDRISFHFFLLFPLSSLEHDHEADAVHHHESWDRGCQNRIDVRDLVDESPFTDLIFLSFSQMSRVTSTRSF</sequence>
<feature type="chain" id="PRO_5025058266" description="Secreted protein" evidence="1">
    <location>
        <begin position="29"/>
        <end position="74"/>
    </location>
</feature>
<gene>
    <name evidence="2" type="ORF">BDV23DRAFT_59072</name>
</gene>
<evidence type="ECO:0008006" key="3">
    <source>
        <dbReference type="Google" id="ProtNLM"/>
    </source>
</evidence>
<dbReference type="EMBL" id="ML735240">
    <property type="protein sequence ID" value="KAE8392000.1"/>
    <property type="molecule type" value="Genomic_DNA"/>
</dbReference>
<evidence type="ECO:0000313" key="2">
    <source>
        <dbReference type="EMBL" id="KAE8392000.1"/>
    </source>
</evidence>
<dbReference type="OrthoDB" id="10056939at2759"/>
<reference evidence="2" key="1">
    <citation type="submission" date="2019-04" db="EMBL/GenBank/DDBJ databases">
        <title>Friends and foes A comparative genomics studyof 23 Aspergillus species from section Flavi.</title>
        <authorList>
            <consortium name="DOE Joint Genome Institute"/>
            <person name="Kjaerbolling I."/>
            <person name="Vesth T."/>
            <person name="Frisvad J.C."/>
            <person name="Nybo J.L."/>
            <person name="Theobald S."/>
            <person name="Kildgaard S."/>
            <person name="Isbrandt T."/>
            <person name="Kuo A."/>
            <person name="Sato A."/>
            <person name="Lyhne E.K."/>
            <person name="Kogle M.E."/>
            <person name="Wiebenga A."/>
            <person name="Kun R.S."/>
            <person name="Lubbers R.J."/>
            <person name="Makela M.R."/>
            <person name="Barry K."/>
            <person name="Chovatia M."/>
            <person name="Clum A."/>
            <person name="Daum C."/>
            <person name="Haridas S."/>
            <person name="He G."/>
            <person name="LaButti K."/>
            <person name="Lipzen A."/>
            <person name="Mondo S."/>
            <person name="Riley R."/>
            <person name="Salamov A."/>
            <person name="Simmons B.A."/>
            <person name="Magnuson J.K."/>
            <person name="Henrissat B."/>
            <person name="Mortensen U.H."/>
            <person name="Larsen T.O."/>
            <person name="Devries R.P."/>
            <person name="Grigoriev I.V."/>
            <person name="Machida M."/>
            <person name="Baker S.E."/>
            <person name="Andersen M.R."/>
        </authorList>
    </citation>
    <scope>NUCLEOTIDE SEQUENCE [LARGE SCALE GENOMIC DNA]</scope>
    <source>
        <strain evidence="2">IBT 14317</strain>
    </source>
</reference>
<dbReference type="Proteomes" id="UP000326877">
    <property type="component" value="Unassembled WGS sequence"/>
</dbReference>
<accession>A0A5N7CCW3</accession>
<feature type="signal peptide" evidence="1">
    <location>
        <begin position="1"/>
        <end position="28"/>
    </location>
</feature>
<organism evidence="2">
    <name type="scientific">Petromyces alliaceus</name>
    <name type="common">Aspergillus alliaceus</name>
    <dbReference type="NCBI Taxonomy" id="209559"/>
    <lineage>
        <taxon>Eukaryota</taxon>
        <taxon>Fungi</taxon>
        <taxon>Dikarya</taxon>
        <taxon>Ascomycota</taxon>
        <taxon>Pezizomycotina</taxon>
        <taxon>Eurotiomycetes</taxon>
        <taxon>Eurotiomycetidae</taxon>
        <taxon>Eurotiales</taxon>
        <taxon>Aspergillaceae</taxon>
        <taxon>Aspergillus</taxon>
        <taxon>Aspergillus subgen. Circumdati</taxon>
    </lineage>
</organism>
<keyword evidence="1" id="KW-0732">Signal</keyword>